<feature type="region of interest" description="Disordered" evidence="1">
    <location>
        <begin position="18"/>
        <end position="45"/>
    </location>
</feature>
<sequence length="182" mass="17167">MRLDTTCFDPLLRLLNLQKGSNTGSGEETTDDGGGSGAVGGRSRGRRLDDLGGALGLGGDTVAGLGGLAGVRAAAGLAGRGSSDNTAGDGGGDALAVGGGGGGRAGTNNGRGTAGNGAANVTGTASGGGDDAADGRGGLRDDGAGKLAVGGSSESEDSDGGELHFDVAYFQALVFVIEHGSS</sequence>
<evidence type="ECO:0000313" key="3">
    <source>
        <dbReference type="Proteomes" id="UP001390339"/>
    </source>
</evidence>
<feature type="region of interest" description="Disordered" evidence="1">
    <location>
        <begin position="106"/>
        <end position="161"/>
    </location>
</feature>
<dbReference type="EMBL" id="JAPCWZ010000005">
    <property type="protein sequence ID" value="KAK8862885.1"/>
    <property type="molecule type" value="Genomic_DNA"/>
</dbReference>
<evidence type="ECO:0000256" key="1">
    <source>
        <dbReference type="SAM" id="MobiDB-lite"/>
    </source>
</evidence>
<feature type="compositionally biased region" description="Gly residues" evidence="1">
    <location>
        <begin position="32"/>
        <end position="42"/>
    </location>
</feature>
<accession>A0ABR2IH31</accession>
<comment type="caution">
    <text evidence="2">The sequence shown here is derived from an EMBL/GenBank/DDBJ whole genome shotgun (WGS) entry which is preliminary data.</text>
</comment>
<dbReference type="Proteomes" id="UP001390339">
    <property type="component" value="Unassembled WGS sequence"/>
</dbReference>
<proteinExistence type="predicted"/>
<feature type="region of interest" description="Disordered" evidence="1">
    <location>
        <begin position="80"/>
        <end position="99"/>
    </location>
</feature>
<organism evidence="2 3">
    <name type="scientific">Apiospora arundinis</name>
    <dbReference type="NCBI Taxonomy" id="335852"/>
    <lineage>
        <taxon>Eukaryota</taxon>
        <taxon>Fungi</taxon>
        <taxon>Dikarya</taxon>
        <taxon>Ascomycota</taxon>
        <taxon>Pezizomycotina</taxon>
        <taxon>Sordariomycetes</taxon>
        <taxon>Xylariomycetidae</taxon>
        <taxon>Amphisphaeriales</taxon>
        <taxon>Apiosporaceae</taxon>
        <taxon>Apiospora</taxon>
    </lineage>
</organism>
<gene>
    <name evidence="2" type="ORF">PGQ11_009120</name>
</gene>
<feature type="compositionally biased region" description="Low complexity" evidence="1">
    <location>
        <begin position="106"/>
        <end position="124"/>
    </location>
</feature>
<protein>
    <submittedName>
        <fullName evidence="2">Uncharacterized protein</fullName>
    </submittedName>
</protein>
<feature type="compositionally biased region" description="Gly residues" evidence="1">
    <location>
        <begin position="88"/>
        <end position="99"/>
    </location>
</feature>
<feature type="compositionally biased region" description="Basic and acidic residues" evidence="1">
    <location>
        <begin position="133"/>
        <end position="144"/>
    </location>
</feature>
<name>A0ABR2IH31_9PEZI</name>
<keyword evidence="3" id="KW-1185">Reference proteome</keyword>
<evidence type="ECO:0000313" key="2">
    <source>
        <dbReference type="EMBL" id="KAK8862885.1"/>
    </source>
</evidence>
<reference evidence="2 3" key="1">
    <citation type="journal article" date="2024" name="IMA Fungus">
        <title>Apiospora arundinis, a panoply of carbohydrate-active enzymes and secondary metabolites.</title>
        <authorList>
            <person name="Sorensen T."/>
            <person name="Petersen C."/>
            <person name="Muurmann A.T."/>
            <person name="Christiansen J.V."/>
            <person name="Brundto M.L."/>
            <person name="Overgaard C.K."/>
            <person name="Boysen A.T."/>
            <person name="Wollenberg R.D."/>
            <person name="Larsen T.O."/>
            <person name="Sorensen J.L."/>
            <person name="Nielsen K.L."/>
            <person name="Sondergaard T.E."/>
        </authorList>
    </citation>
    <scope>NUCLEOTIDE SEQUENCE [LARGE SCALE GENOMIC DNA]</scope>
    <source>
        <strain evidence="2 3">AAU 773</strain>
    </source>
</reference>